<dbReference type="SUPFAM" id="SSF74853">
    <property type="entry name" value="Lamin A/C globular tail domain"/>
    <property type="match status" value="1"/>
</dbReference>
<gene>
    <name evidence="3" type="ORF">EV646_113123</name>
</gene>
<accession>A0A4R2ID40</accession>
<name>A0A4R2ID40_9ACTN</name>
<feature type="domain" description="LTD" evidence="2">
    <location>
        <begin position="91"/>
        <end position="201"/>
    </location>
</feature>
<feature type="compositionally biased region" description="Low complexity" evidence="1">
    <location>
        <begin position="78"/>
        <end position="104"/>
    </location>
</feature>
<keyword evidence="4" id="KW-1185">Reference proteome</keyword>
<dbReference type="InterPro" id="IPR036415">
    <property type="entry name" value="Lamin_tail_dom_sf"/>
</dbReference>
<protein>
    <recommendedName>
        <fullName evidence="2">LTD domain-containing protein</fullName>
    </recommendedName>
</protein>
<evidence type="ECO:0000313" key="4">
    <source>
        <dbReference type="Proteomes" id="UP000295573"/>
    </source>
</evidence>
<evidence type="ECO:0000313" key="3">
    <source>
        <dbReference type="EMBL" id="TCO42501.1"/>
    </source>
</evidence>
<sequence>MCPEGQPFALAVFPRPGLPSVSCPWCGGRANRATAPGRGTAMTARGRTAACLLAASALLAVPACSDDGADRGGPTPTPATSAPSLPTASTSTTTPQPSASQATPRPDGLVRIIAVEVASEDRSPGGQYVMLFNGTSEAVDLACWTVRSASTGISARISTDGAIPPGAAARLFPDGRLFGSTDTVKLSDRDAREVDHTPRITDRTGDDQVWFRDQTGGWRFGRGLAIPSQVADGRLALRSTSC</sequence>
<organism evidence="3 4">
    <name type="scientific">Kribbella antiqua</name>
    <dbReference type="NCBI Taxonomy" id="2512217"/>
    <lineage>
        <taxon>Bacteria</taxon>
        <taxon>Bacillati</taxon>
        <taxon>Actinomycetota</taxon>
        <taxon>Actinomycetes</taxon>
        <taxon>Propionibacteriales</taxon>
        <taxon>Kribbellaceae</taxon>
        <taxon>Kribbella</taxon>
    </lineage>
</organism>
<dbReference type="Proteomes" id="UP000295573">
    <property type="component" value="Unassembled WGS sequence"/>
</dbReference>
<evidence type="ECO:0000259" key="2">
    <source>
        <dbReference type="PROSITE" id="PS51841"/>
    </source>
</evidence>
<dbReference type="InterPro" id="IPR001322">
    <property type="entry name" value="Lamin_tail_dom"/>
</dbReference>
<evidence type="ECO:0000256" key="1">
    <source>
        <dbReference type="SAM" id="MobiDB-lite"/>
    </source>
</evidence>
<reference evidence="3 4" key="1">
    <citation type="journal article" date="2015" name="Stand. Genomic Sci.">
        <title>Genomic Encyclopedia of Bacterial and Archaeal Type Strains, Phase III: the genomes of soil and plant-associated and newly described type strains.</title>
        <authorList>
            <person name="Whitman W.B."/>
            <person name="Woyke T."/>
            <person name="Klenk H.P."/>
            <person name="Zhou Y."/>
            <person name="Lilburn T.G."/>
            <person name="Beck B.J."/>
            <person name="De Vos P."/>
            <person name="Vandamme P."/>
            <person name="Eisen J.A."/>
            <person name="Garrity G."/>
            <person name="Hugenholtz P."/>
            <person name="Kyrpides N.C."/>
        </authorList>
    </citation>
    <scope>NUCLEOTIDE SEQUENCE [LARGE SCALE GENOMIC DNA]</scope>
    <source>
        <strain evidence="3 4">VKM Ac-2541</strain>
    </source>
</reference>
<dbReference type="PROSITE" id="PS51841">
    <property type="entry name" value="LTD"/>
    <property type="match status" value="1"/>
</dbReference>
<feature type="region of interest" description="Disordered" evidence="1">
    <location>
        <begin position="68"/>
        <end position="107"/>
    </location>
</feature>
<proteinExistence type="predicted"/>
<comment type="caution">
    <text evidence="3">The sequence shown here is derived from an EMBL/GenBank/DDBJ whole genome shotgun (WGS) entry which is preliminary data.</text>
</comment>
<dbReference type="AlphaFoldDB" id="A0A4R2ID40"/>
<dbReference type="EMBL" id="SLWR01000013">
    <property type="protein sequence ID" value="TCO42501.1"/>
    <property type="molecule type" value="Genomic_DNA"/>
</dbReference>